<name>A0ABT5IVM1_9NEIS</name>
<protein>
    <submittedName>
        <fullName evidence="3">TRAP transporter substrate-binding protein</fullName>
    </submittedName>
</protein>
<organism evidence="3 4">
    <name type="scientific">Vogesella aquatica</name>
    <dbReference type="NCBI Taxonomy" id="2984206"/>
    <lineage>
        <taxon>Bacteria</taxon>
        <taxon>Pseudomonadati</taxon>
        <taxon>Pseudomonadota</taxon>
        <taxon>Betaproteobacteria</taxon>
        <taxon>Neisseriales</taxon>
        <taxon>Chromobacteriaceae</taxon>
        <taxon>Vogesella</taxon>
    </lineage>
</organism>
<dbReference type="CDD" id="cd13679">
    <property type="entry name" value="PBP2_TRAP_YiaO_like"/>
    <property type="match status" value="1"/>
</dbReference>
<accession>A0ABT5IVM1</accession>
<dbReference type="PIRSF" id="PIRSF006470">
    <property type="entry name" value="DctB"/>
    <property type="match status" value="1"/>
</dbReference>
<keyword evidence="4" id="KW-1185">Reference proteome</keyword>
<feature type="signal peptide" evidence="2">
    <location>
        <begin position="1"/>
        <end position="26"/>
    </location>
</feature>
<dbReference type="RefSeq" id="WP_272750969.1">
    <property type="nucleotide sequence ID" value="NZ_JAQQLF010000005.1"/>
</dbReference>
<dbReference type="InterPro" id="IPR018389">
    <property type="entry name" value="DctP_fam"/>
</dbReference>
<dbReference type="PANTHER" id="PTHR33376:SF2">
    <property type="entry name" value="DICARBOXYLATE-BINDING PERIPLASMIC PROTEIN"/>
    <property type="match status" value="1"/>
</dbReference>
<dbReference type="EMBL" id="JAQQLF010000005">
    <property type="protein sequence ID" value="MDC7716574.1"/>
    <property type="molecule type" value="Genomic_DNA"/>
</dbReference>
<dbReference type="InterPro" id="IPR038404">
    <property type="entry name" value="TRAP_DctP_sf"/>
</dbReference>
<evidence type="ECO:0000256" key="2">
    <source>
        <dbReference type="SAM" id="SignalP"/>
    </source>
</evidence>
<dbReference type="Gene3D" id="3.40.190.170">
    <property type="entry name" value="Bacterial extracellular solute-binding protein, family 7"/>
    <property type="match status" value="1"/>
</dbReference>
<evidence type="ECO:0000313" key="4">
    <source>
        <dbReference type="Proteomes" id="UP001219956"/>
    </source>
</evidence>
<reference evidence="3 4" key="1">
    <citation type="submission" date="2023-01" db="EMBL/GenBank/DDBJ databases">
        <title>Novel species of the genus Vogesella isolated from rivers.</title>
        <authorList>
            <person name="Lu H."/>
        </authorList>
    </citation>
    <scope>NUCLEOTIDE SEQUENCE [LARGE SCALE GENOMIC DNA]</scope>
    <source>
        <strain evidence="3 4">DC21W</strain>
    </source>
</reference>
<keyword evidence="1 2" id="KW-0732">Signal</keyword>
<dbReference type="InterPro" id="IPR004682">
    <property type="entry name" value="TRAP_DctP"/>
</dbReference>
<comment type="caution">
    <text evidence="3">The sequence shown here is derived from an EMBL/GenBank/DDBJ whole genome shotgun (WGS) entry which is preliminary data.</text>
</comment>
<dbReference type="Proteomes" id="UP001219956">
    <property type="component" value="Unassembled WGS sequence"/>
</dbReference>
<feature type="chain" id="PRO_5046782724" evidence="2">
    <location>
        <begin position="27"/>
        <end position="337"/>
    </location>
</feature>
<dbReference type="NCBIfam" id="TIGR00787">
    <property type="entry name" value="dctP"/>
    <property type="match status" value="1"/>
</dbReference>
<dbReference type="PANTHER" id="PTHR33376">
    <property type="match status" value="1"/>
</dbReference>
<proteinExistence type="predicted"/>
<dbReference type="NCBIfam" id="NF037995">
    <property type="entry name" value="TRAP_S1"/>
    <property type="match status" value="1"/>
</dbReference>
<dbReference type="Pfam" id="PF03480">
    <property type="entry name" value="DctP"/>
    <property type="match status" value="1"/>
</dbReference>
<evidence type="ECO:0000313" key="3">
    <source>
        <dbReference type="EMBL" id="MDC7716574.1"/>
    </source>
</evidence>
<evidence type="ECO:0000256" key="1">
    <source>
        <dbReference type="ARBA" id="ARBA00022729"/>
    </source>
</evidence>
<gene>
    <name evidence="3" type="ORF">PQU95_05020</name>
</gene>
<sequence>MTTLLFKPVLAGLLAAGFLAAPLVQAADIKPRLIRFGYGLAEDSNQGRAVKVFADEVTKRSGGKLKVKGFASATLGNDVQMQNALIGGAQEMMVGSTATLVGVEKDFGVYDLPFLFSNEQEADKVLDGAFGQSLLTRLPAKGMVGLAYWENGFRNVTNTKRPITRFEDFQGIKLRVMQNPVYIEMFNSFGANAVPLAFAELFTALETRAVDGQENPVNTIQSSKFYEVQKYLSITKHVYSPWVVTVSKKWWDGLSRDEQKILQDAAVVSRAFERKDTRAEAMRSVSFLTQQGMQINKVSDAELKRMRDKAKPAFDRFAANGGGEVLKALQGALAQAR</sequence>